<sequence>MDVARTGSVGALTVDSKERSNAVVAILPVTLLTVLVVGANTLPDLTPAVA</sequence>
<dbReference type="Proteomes" id="UP000760860">
    <property type="component" value="Unassembled WGS sequence"/>
</dbReference>
<dbReference type="VEuPathDB" id="FungiDB:PC110_g21029"/>
<dbReference type="AlphaFoldDB" id="A0A8T1H5M3"/>
<name>A0A8T1H5M3_9STRA</name>
<protein>
    <submittedName>
        <fullName evidence="2">Uncharacterized protein</fullName>
    </submittedName>
</protein>
<feature type="non-terminal residue" evidence="2">
    <location>
        <position position="50"/>
    </location>
</feature>
<organism evidence="2 3">
    <name type="scientific">Phytophthora cactorum</name>
    <dbReference type="NCBI Taxonomy" id="29920"/>
    <lineage>
        <taxon>Eukaryota</taxon>
        <taxon>Sar</taxon>
        <taxon>Stramenopiles</taxon>
        <taxon>Oomycota</taxon>
        <taxon>Peronosporomycetes</taxon>
        <taxon>Peronosporales</taxon>
        <taxon>Peronosporaceae</taxon>
        <taxon>Phytophthora</taxon>
    </lineage>
</organism>
<keyword evidence="1" id="KW-0472">Membrane</keyword>
<dbReference type="EMBL" id="RCMV01001779">
    <property type="protein sequence ID" value="KAG3206893.1"/>
    <property type="molecule type" value="Genomic_DNA"/>
</dbReference>
<evidence type="ECO:0000256" key="1">
    <source>
        <dbReference type="SAM" id="Phobius"/>
    </source>
</evidence>
<feature type="transmembrane region" description="Helical" evidence="1">
    <location>
        <begin position="21"/>
        <end position="42"/>
    </location>
</feature>
<evidence type="ECO:0000313" key="3">
    <source>
        <dbReference type="Proteomes" id="UP000760860"/>
    </source>
</evidence>
<accession>A0A8T1H5M3</accession>
<keyword evidence="1" id="KW-1133">Transmembrane helix</keyword>
<comment type="caution">
    <text evidence="2">The sequence shown here is derived from an EMBL/GenBank/DDBJ whole genome shotgun (WGS) entry which is preliminary data.</text>
</comment>
<evidence type="ECO:0000313" key="2">
    <source>
        <dbReference type="EMBL" id="KAG3206893.1"/>
    </source>
</evidence>
<keyword evidence="1" id="KW-0812">Transmembrane</keyword>
<reference evidence="2" key="1">
    <citation type="submission" date="2018-05" db="EMBL/GenBank/DDBJ databases">
        <title>Effector identification in a new, highly contiguous assembly of the strawberry crown rot pathogen Phytophthora cactorum.</title>
        <authorList>
            <person name="Armitage A.D."/>
            <person name="Nellist C.F."/>
            <person name="Bates H."/>
            <person name="Vickerstaff R.J."/>
            <person name="Harrison R.J."/>
        </authorList>
    </citation>
    <scope>NUCLEOTIDE SEQUENCE</scope>
    <source>
        <strain evidence="2">P421</strain>
    </source>
</reference>
<gene>
    <name evidence="2" type="ORF">PC129_g21621</name>
</gene>
<proteinExistence type="predicted"/>